<feature type="transmembrane region" description="Helical" evidence="1">
    <location>
        <begin position="77"/>
        <end position="94"/>
    </location>
</feature>
<keyword evidence="1" id="KW-0472">Membrane</keyword>
<keyword evidence="1" id="KW-1133">Transmembrane helix</keyword>
<protein>
    <submittedName>
        <fullName evidence="2">Uncharacterized protein</fullName>
    </submittedName>
</protein>
<keyword evidence="1" id="KW-0812">Transmembrane</keyword>
<sequence length="318" mass="36025">MKERIRSSIPYFIAYGIALFTINKLQLRQDYIDVITGLLLFMLVGEVVVVLSGLSYLRVLFGGLGMGTSAYYLKFQYSEVISAISIGISLFYIAPNLPEGIAFLLQGLGLGIPMYLLSNVIEPLRPMFHYASILTVLGYTLASLEGFRILKGSVFRENVKAFPIAGLLFGAYSVDISNLGVVGFLLRLFSLILSLYLISSLALLGISKKSEEEVIVGNLDIKFFEKSFEDPMLKEAEDAVKEFIVKGDKAPIITYIAFYGAQAGLSRERIEEIIRPILNYRRREYSILTPKWWKVMMEKREVKRREELIKGILRRLER</sequence>
<organism evidence="2 3">
    <name type="scientific">Thermococcus chitonophagus</name>
    <dbReference type="NCBI Taxonomy" id="54262"/>
    <lineage>
        <taxon>Archaea</taxon>
        <taxon>Methanobacteriati</taxon>
        <taxon>Methanobacteriota</taxon>
        <taxon>Thermococci</taxon>
        <taxon>Thermococcales</taxon>
        <taxon>Thermococcaceae</taxon>
        <taxon>Thermococcus</taxon>
    </lineage>
</organism>
<feature type="transmembrane region" description="Helical" evidence="1">
    <location>
        <begin position="127"/>
        <end position="147"/>
    </location>
</feature>
<accession>A0A2Z2N6S3</accession>
<feature type="transmembrane region" description="Helical" evidence="1">
    <location>
        <begin position="101"/>
        <end position="121"/>
    </location>
</feature>
<dbReference type="OrthoDB" id="102587at2157"/>
<keyword evidence="3" id="KW-1185">Reference proteome</keyword>
<feature type="transmembrane region" description="Helical" evidence="1">
    <location>
        <begin position="34"/>
        <end position="57"/>
    </location>
</feature>
<evidence type="ECO:0000313" key="2">
    <source>
        <dbReference type="EMBL" id="ASJ17304.1"/>
    </source>
</evidence>
<evidence type="ECO:0000256" key="1">
    <source>
        <dbReference type="SAM" id="Phobius"/>
    </source>
</evidence>
<dbReference type="AlphaFoldDB" id="A0A2Z2N6S3"/>
<dbReference type="Proteomes" id="UP000250189">
    <property type="component" value="Chromosome"/>
</dbReference>
<dbReference type="EMBL" id="CP015193">
    <property type="protein sequence ID" value="ASJ17304.1"/>
    <property type="molecule type" value="Genomic_DNA"/>
</dbReference>
<gene>
    <name evidence="2" type="ORF">A3L04_09600</name>
</gene>
<reference evidence="2 3" key="1">
    <citation type="submission" date="2016-04" db="EMBL/GenBank/DDBJ databases">
        <title>Complete genome sequence of Thermococcus chitonophagus type strain GC74.</title>
        <authorList>
            <person name="Oger P.M."/>
        </authorList>
    </citation>
    <scope>NUCLEOTIDE SEQUENCE [LARGE SCALE GENOMIC DNA]</scope>
    <source>
        <strain evidence="2 3">GC74</strain>
    </source>
</reference>
<dbReference type="GeneID" id="33322835"/>
<proteinExistence type="predicted"/>
<name>A0A2Z2N6S3_9EURY</name>
<evidence type="ECO:0000313" key="3">
    <source>
        <dbReference type="Proteomes" id="UP000250189"/>
    </source>
</evidence>
<feature type="transmembrane region" description="Helical" evidence="1">
    <location>
        <begin position="184"/>
        <end position="206"/>
    </location>
</feature>
<dbReference type="RefSeq" id="WP_068577602.1">
    <property type="nucleotide sequence ID" value="NZ_CP015193.1"/>
</dbReference>